<dbReference type="GO" id="GO:0009736">
    <property type="term" value="P:cytokinin-activated signaling pathway"/>
    <property type="evidence" value="ECO:0007669"/>
    <property type="project" value="InterPro"/>
</dbReference>
<dbReference type="CDD" id="cd17584">
    <property type="entry name" value="REC_typeB_ARR-like"/>
    <property type="match status" value="1"/>
</dbReference>
<feature type="compositionally biased region" description="Acidic residues" evidence="9">
    <location>
        <begin position="224"/>
        <end position="240"/>
    </location>
</feature>
<evidence type="ECO:0000256" key="4">
    <source>
        <dbReference type="ARBA" id="ARBA00023015"/>
    </source>
</evidence>
<evidence type="ECO:0008006" key="14">
    <source>
        <dbReference type="Google" id="ProtNLM"/>
    </source>
</evidence>
<keyword evidence="2 8" id="KW-0597">Phosphoprotein</keyword>
<dbReference type="AlphaFoldDB" id="A0A834YUS5"/>
<evidence type="ECO:0000256" key="1">
    <source>
        <dbReference type="ARBA" id="ARBA00004123"/>
    </source>
</evidence>
<dbReference type="InterPro" id="IPR011006">
    <property type="entry name" value="CheY-like_superfamily"/>
</dbReference>
<keyword evidence="3" id="KW-0902">Two-component regulatory system</keyword>
<dbReference type="SUPFAM" id="SSF46689">
    <property type="entry name" value="Homeodomain-like"/>
    <property type="match status" value="1"/>
</dbReference>
<keyword evidence="4" id="KW-0805">Transcription regulation</keyword>
<evidence type="ECO:0000256" key="7">
    <source>
        <dbReference type="ARBA" id="ARBA00023242"/>
    </source>
</evidence>
<dbReference type="SUPFAM" id="SSF52172">
    <property type="entry name" value="CheY-like"/>
    <property type="match status" value="1"/>
</dbReference>
<evidence type="ECO:0000259" key="11">
    <source>
        <dbReference type="PROSITE" id="PS51294"/>
    </source>
</evidence>
<dbReference type="InterPro" id="IPR009057">
    <property type="entry name" value="Homeodomain-like_sf"/>
</dbReference>
<gene>
    <name evidence="12" type="ORF">HHK36_021309</name>
</gene>
<dbReference type="NCBIfam" id="TIGR01557">
    <property type="entry name" value="myb_SHAQKYF"/>
    <property type="match status" value="1"/>
</dbReference>
<feature type="domain" description="Response regulatory" evidence="10">
    <location>
        <begin position="25"/>
        <end position="174"/>
    </location>
</feature>
<feature type="region of interest" description="Disordered" evidence="9">
    <location>
        <begin position="180"/>
        <end position="245"/>
    </location>
</feature>
<evidence type="ECO:0000313" key="12">
    <source>
        <dbReference type="EMBL" id="KAF8393068.1"/>
    </source>
</evidence>
<dbReference type="Gene3D" id="1.10.10.60">
    <property type="entry name" value="Homeodomain-like"/>
    <property type="match status" value="1"/>
</dbReference>
<evidence type="ECO:0000256" key="2">
    <source>
        <dbReference type="ARBA" id="ARBA00022553"/>
    </source>
</evidence>
<name>A0A834YUS5_TETSI</name>
<keyword evidence="13" id="KW-1185">Reference proteome</keyword>
<organism evidence="12 13">
    <name type="scientific">Tetracentron sinense</name>
    <name type="common">Spur-leaf</name>
    <dbReference type="NCBI Taxonomy" id="13715"/>
    <lineage>
        <taxon>Eukaryota</taxon>
        <taxon>Viridiplantae</taxon>
        <taxon>Streptophyta</taxon>
        <taxon>Embryophyta</taxon>
        <taxon>Tracheophyta</taxon>
        <taxon>Spermatophyta</taxon>
        <taxon>Magnoliopsida</taxon>
        <taxon>Trochodendrales</taxon>
        <taxon>Trochodendraceae</taxon>
        <taxon>Tetracentron</taxon>
    </lineage>
</organism>
<accession>A0A834YUS5</accession>
<dbReference type="InterPro" id="IPR006447">
    <property type="entry name" value="Myb_dom_plants"/>
</dbReference>
<dbReference type="Proteomes" id="UP000655225">
    <property type="component" value="Unassembled WGS sequence"/>
</dbReference>
<dbReference type="GO" id="GO:0003677">
    <property type="term" value="F:DNA binding"/>
    <property type="evidence" value="ECO:0007669"/>
    <property type="project" value="InterPro"/>
</dbReference>
<dbReference type="PROSITE" id="PS50110">
    <property type="entry name" value="RESPONSE_REGULATORY"/>
    <property type="match status" value="1"/>
</dbReference>
<evidence type="ECO:0000256" key="3">
    <source>
        <dbReference type="ARBA" id="ARBA00023012"/>
    </source>
</evidence>
<keyword evidence="7" id="KW-0539">Nucleus</keyword>
<dbReference type="GO" id="GO:0005634">
    <property type="term" value="C:nucleus"/>
    <property type="evidence" value="ECO:0007669"/>
    <property type="project" value="UniProtKB-SubCell"/>
</dbReference>
<dbReference type="PANTHER" id="PTHR43874:SF208">
    <property type="entry name" value="TWO-COMPONENT RESPONSE REGULATOR ARR18"/>
    <property type="match status" value="1"/>
</dbReference>
<dbReference type="EMBL" id="JABCRI010000015">
    <property type="protein sequence ID" value="KAF8393068.1"/>
    <property type="molecule type" value="Genomic_DNA"/>
</dbReference>
<dbReference type="Gene3D" id="3.40.50.2300">
    <property type="match status" value="1"/>
</dbReference>
<protein>
    <recommendedName>
        <fullName evidence="14">Two-component response regulator</fullName>
    </recommendedName>
</protein>
<reference evidence="12 13" key="1">
    <citation type="submission" date="2020-04" db="EMBL/GenBank/DDBJ databases">
        <title>Plant Genome Project.</title>
        <authorList>
            <person name="Zhang R.-G."/>
        </authorList>
    </citation>
    <scope>NUCLEOTIDE SEQUENCE [LARGE SCALE GENOMIC DNA]</scope>
    <source>
        <strain evidence="12">YNK0</strain>
        <tissue evidence="12">Leaf</tissue>
    </source>
</reference>
<evidence type="ECO:0000256" key="5">
    <source>
        <dbReference type="ARBA" id="ARBA00023159"/>
    </source>
</evidence>
<keyword evidence="6" id="KW-0804">Transcription</keyword>
<dbReference type="PROSITE" id="PS51294">
    <property type="entry name" value="HTH_MYB"/>
    <property type="match status" value="1"/>
</dbReference>
<dbReference type="SMART" id="SM00448">
    <property type="entry name" value="REC"/>
    <property type="match status" value="1"/>
</dbReference>
<keyword evidence="5" id="KW-0010">Activator</keyword>
<comment type="caution">
    <text evidence="12">The sequence shown here is derived from an EMBL/GenBank/DDBJ whole genome shotgun (WGS) entry which is preliminary data.</text>
</comment>
<dbReference type="FunFam" id="1.10.10.60:FF:000007">
    <property type="entry name" value="Two-component response regulator"/>
    <property type="match status" value="1"/>
</dbReference>
<sequence>MTVEEIRGSMVRDDESKDRFPVGMRVLAVDDDPTCLKLLDALLRRCQYHGSILLILTFFEHVWEIGKWVVKVSVDLSIRVILKYFSVTTTSQAITALTMLRENKNNFDLVISDVHMPDMDGFKLLELVGLEMDLPVITNSDPKVVMKGITHGACDYLLKPIRMEELKNIWQHVIRRKKFDSKDHNNSNNQDFPHHGTGEGGQGPTGTGNTDWNAKFNRKRKDQNEDEDEGCEESGYENEDPSTQKKPRVVWSAELHRKFVAAVHQLGIDKAVPKRILDLMNVDGLTRENKYRLYLKRISCVASHQANMVATFGGKDSSYLRVGSLDGLGDFHSFTVSGQLPNTALASFPPGGMLSRLNTPAGLDLRGLSSGMIQLDRAQNSSNSINDLKKLQQVVLPRNQNGSLLQGMPTSLELDQLQQSKGIASFGDFSTLIDDSMIFPVSSGFPDTGGTIGSSSNSLLNLPNNPLTLQGHPHQTQSREGFGNQSSVRMTSLNPEPFKNGVNFCSHLPDHGRCNENWQNAVQLPGFPSNPLPLTDPFSNADLLHSNLRENFSSVAPHIRGNPFDVSSTSAVLAPLQDSRRDIQCQAGSIGNNIQHENPKFESIGSTGNNVGQNMNYAPKQRWEDHKQDFTHNSNLMFSSLNSSVPTHGVVGPLGQSLDQNNAVCNRKMDATMIGQSNSGGSFLMQHTEVEKLSAEMMMILKEECLLEQPKTHCGSTPYKCGSLEDLMSALIKQLYEMGKLKSGRFDPFVQVRSDLFACGSCKLVWEAIERKMKDEGKLKNRCHMHMFSSLFFRGHLITGYGICDAGPRWGDINGWRHGM</sequence>
<evidence type="ECO:0000259" key="10">
    <source>
        <dbReference type="PROSITE" id="PS50110"/>
    </source>
</evidence>
<dbReference type="InterPro" id="IPR017930">
    <property type="entry name" value="Myb_dom"/>
</dbReference>
<dbReference type="Pfam" id="PF00072">
    <property type="entry name" value="Response_reg"/>
    <property type="match status" value="1"/>
</dbReference>
<dbReference type="InterPro" id="IPR045279">
    <property type="entry name" value="ARR-like"/>
</dbReference>
<feature type="modified residue" description="4-aspartylphosphate" evidence="8">
    <location>
        <position position="113"/>
    </location>
</feature>
<dbReference type="InterPro" id="IPR001789">
    <property type="entry name" value="Sig_transdc_resp-reg_receiver"/>
</dbReference>
<dbReference type="PANTHER" id="PTHR43874">
    <property type="entry name" value="TWO-COMPONENT RESPONSE REGULATOR"/>
    <property type="match status" value="1"/>
</dbReference>
<evidence type="ECO:0000256" key="9">
    <source>
        <dbReference type="SAM" id="MobiDB-lite"/>
    </source>
</evidence>
<feature type="domain" description="HTH myb-type" evidence="11">
    <location>
        <begin position="243"/>
        <end position="299"/>
    </location>
</feature>
<dbReference type="OMA" id="ENSNMFD"/>
<dbReference type="GO" id="GO:0000160">
    <property type="term" value="P:phosphorelay signal transduction system"/>
    <property type="evidence" value="ECO:0007669"/>
    <property type="project" value="UniProtKB-KW"/>
</dbReference>
<evidence type="ECO:0000256" key="6">
    <source>
        <dbReference type="ARBA" id="ARBA00023163"/>
    </source>
</evidence>
<evidence type="ECO:0000256" key="8">
    <source>
        <dbReference type="PROSITE-ProRule" id="PRU00169"/>
    </source>
</evidence>
<proteinExistence type="predicted"/>
<comment type="subcellular location">
    <subcellularLocation>
        <location evidence="1">Nucleus</location>
    </subcellularLocation>
</comment>
<evidence type="ECO:0000313" key="13">
    <source>
        <dbReference type="Proteomes" id="UP000655225"/>
    </source>
</evidence>
<dbReference type="OrthoDB" id="60033at2759"/>